<dbReference type="InterPro" id="IPR006157">
    <property type="entry name" value="FolB_dom"/>
</dbReference>
<feature type="domain" description="Dihydroneopterin aldolase/epimerase" evidence="1">
    <location>
        <begin position="3"/>
        <end position="108"/>
    </location>
</feature>
<dbReference type="Proteomes" id="UP001321445">
    <property type="component" value="Chromosome"/>
</dbReference>
<evidence type="ECO:0000313" key="3">
    <source>
        <dbReference type="Proteomes" id="UP001321445"/>
    </source>
</evidence>
<proteinExistence type="predicted"/>
<dbReference type="NCBIfam" id="TIGR00526">
    <property type="entry name" value="folB_dom"/>
    <property type="match status" value="1"/>
</dbReference>
<keyword evidence="3" id="KW-1185">Reference proteome</keyword>
<dbReference type="SUPFAM" id="SSF55620">
    <property type="entry name" value="Tetrahydrobiopterin biosynthesis enzymes-like"/>
    <property type="match status" value="1"/>
</dbReference>
<dbReference type="RefSeq" id="WP_286337747.1">
    <property type="nucleotide sequence ID" value="NZ_AP027370.1"/>
</dbReference>
<dbReference type="EMBL" id="AP027370">
    <property type="protein sequence ID" value="BDY12557.1"/>
    <property type="molecule type" value="Genomic_DNA"/>
</dbReference>
<dbReference type="Gene3D" id="3.30.1130.10">
    <property type="match status" value="1"/>
</dbReference>
<reference evidence="2 3" key="1">
    <citation type="submission" date="2023-03" db="EMBL/GenBank/DDBJ databases">
        <title>Description of Hydrogenimonas sp. ISO32.</title>
        <authorList>
            <person name="Mino S."/>
            <person name="Fukazawa S."/>
            <person name="Sawabe T."/>
        </authorList>
    </citation>
    <scope>NUCLEOTIDE SEQUENCE [LARGE SCALE GENOMIC DNA]</scope>
    <source>
        <strain evidence="2 3">ISO32</strain>
    </source>
</reference>
<protein>
    <submittedName>
        <fullName evidence="2">Dihydroneopterin aldolase</fullName>
    </submittedName>
</protein>
<evidence type="ECO:0000313" key="2">
    <source>
        <dbReference type="EMBL" id="BDY12557.1"/>
    </source>
</evidence>
<organism evidence="2 3">
    <name type="scientific">Hydrogenimonas cancrithermarum</name>
    <dbReference type="NCBI Taxonomy" id="2993563"/>
    <lineage>
        <taxon>Bacteria</taxon>
        <taxon>Pseudomonadati</taxon>
        <taxon>Campylobacterota</taxon>
        <taxon>Epsilonproteobacteria</taxon>
        <taxon>Campylobacterales</taxon>
        <taxon>Hydrogenimonadaceae</taxon>
        <taxon>Hydrogenimonas</taxon>
    </lineage>
</organism>
<accession>A0ABN6WW74</accession>
<dbReference type="SMART" id="SM00905">
    <property type="entry name" value="FolB"/>
    <property type="match status" value="1"/>
</dbReference>
<dbReference type="InterPro" id="IPR043133">
    <property type="entry name" value="GTP-CH-I_C/QueF"/>
</dbReference>
<gene>
    <name evidence="2" type="primary">folB</name>
    <name evidence="2" type="ORF">HCR_08690</name>
</gene>
<name>A0ABN6WW74_9BACT</name>
<sequence>MTISIRSLHFQAIMGLLDFERTSPQCIEVDCEIAYGYQKEERRFLDYAEVASLIESTIKQEKFLLVEDALETLFGLLKAKFPQIETINITICKPDILPNCRVCVTDFRSYL</sequence>
<evidence type="ECO:0000259" key="1">
    <source>
        <dbReference type="SMART" id="SM00905"/>
    </source>
</evidence>
<dbReference type="Pfam" id="PF02152">
    <property type="entry name" value="FolB"/>
    <property type="match status" value="1"/>
</dbReference>